<dbReference type="InterPro" id="IPR013083">
    <property type="entry name" value="Znf_RING/FYVE/PHD"/>
</dbReference>
<evidence type="ECO:0000256" key="3">
    <source>
        <dbReference type="PROSITE-ProRule" id="PRU00175"/>
    </source>
</evidence>
<dbReference type="Proteomes" id="UP000005408">
    <property type="component" value="Unassembled WGS sequence"/>
</dbReference>
<dbReference type="Gene3D" id="3.30.40.10">
    <property type="entry name" value="Zinc/RING finger domain, C3HC4 (zinc finger)"/>
    <property type="match status" value="1"/>
</dbReference>
<keyword evidence="5" id="KW-0472">Membrane</keyword>
<evidence type="ECO:0000256" key="4">
    <source>
        <dbReference type="SAM" id="MobiDB-lite"/>
    </source>
</evidence>
<name>A0A8W8LGR1_MAGGI</name>
<feature type="signal peptide" evidence="6">
    <location>
        <begin position="1"/>
        <end position="16"/>
    </location>
</feature>
<dbReference type="SUPFAM" id="SSF57850">
    <property type="entry name" value="RING/U-box"/>
    <property type="match status" value="1"/>
</dbReference>
<dbReference type="GO" id="GO:0006511">
    <property type="term" value="P:ubiquitin-dependent protein catabolic process"/>
    <property type="evidence" value="ECO:0007669"/>
    <property type="project" value="TreeGrafter"/>
</dbReference>
<protein>
    <recommendedName>
        <fullName evidence="7">RING-type domain-containing protein</fullName>
    </recommendedName>
</protein>
<dbReference type="PANTHER" id="PTHR22696">
    <property type="entry name" value="E3 UBIQUITIN-PROTEIN LIGASE RNF26"/>
    <property type="match status" value="1"/>
</dbReference>
<dbReference type="EnsemblMetazoa" id="G27898.3">
    <property type="protein sequence ID" value="G27898.3:cds"/>
    <property type="gene ID" value="G27898"/>
</dbReference>
<evidence type="ECO:0000256" key="6">
    <source>
        <dbReference type="SAM" id="SignalP"/>
    </source>
</evidence>
<keyword evidence="1 3" id="KW-0479">Metal-binding</keyword>
<evidence type="ECO:0000313" key="8">
    <source>
        <dbReference type="EnsemblMetazoa" id="G27898.1:cds"/>
    </source>
</evidence>
<evidence type="ECO:0000256" key="1">
    <source>
        <dbReference type="ARBA" id="ARBA00022771"/>
    </source>
</evidence>
<sequence>MLLLSILDLVLKGLEQVIYFIWSGGKWTAGAFSASLENIQVLSVSIYEYLRVFFTFLFENISNGLVVCGTYSLKFVVGAFNWFTWLLFGTASLVDGAMIYFADSVKFLVDSVYYALTDIIPNTRLETYMGILMIVLFYGTFVHVVTRLYSRGYTFPYPRTVNQYNVPYHGFGNEFSDDEFGMSADEENYEGSDTDSDNASLEGEEQDFSDDDEFSDEASELSVDDESDSEEENSSNDSDESLEPIDIQLPAEPQYNLRRSTTPNRQKKSAKDIEMEIEREREKQMCVVCQDNKKSVLILPCRHMCLCVECGNRIARARPLTRRICPLCRQKIRTIMNVYL</sequence>
<accession>A0A8W8LGR1</accession>
<organism evidence="8 9">
    <name type="scientific">Magallana gigas</name>
    <name type="common">Pacific oyster</name>
    <name type="synonym">Crassostrea gigas</name>
    <dbReference type="NCBI Taxonomy" id="29159"/>
    <lineage>
        <taxon>Eukaryota</taxon>
        <taxon>Metazoa</taxon>
        <taxon>Spiralia</taxon>
        <taxon>Lophotrochozoa</taxon>
        <taxon>Mollusca</taxon>
        <taxon>Bivalvia</taxon>
        <taxon>Autobranchia</taxon>
        <taxon>Pteriomorphia</taxon>
        <taxon>Ostreida</taxon>
        <taxon>Ostreoidea</taxon>
        <taxon>Ostreidae</taxon>
        <taxon>Magallana</taxon>
    </lineage>
</organism>
<dbReference type="PROSITE" id="PS50089">
    <property type="entry name" value="ZF_RING_2"/>
    <property type="match status" value="1"/>
</dbReference>
<evidence type="ECO:0000256" key="5">
    <source>
        <dbReference type="SAM" id="Phobius"/>
    </source>
</evidence>
<keyword evidence="1 3" id="KW-0863">Zinc-finger</keyword>
<evidence type="ECO:0000313" key="9">
    <source>
        <dbReference type="Proteomes" id="UP000005408"/>
    </source>
</evidence>
<feature type="transmembrane region" description="Helical" evidence="5">
    <location>
        <begin position="128"/>
        <end position="149"/>
    </location>
</feature>
<dbReference type="GO" id="GO:0016567">
    <property type="term" value="P:protein ubiquitination"/>
    <property type="evidence" value="ECO:0007669"/>
    <property type="project" value="TreeGrafter"/>
</dbReference>
<feature type="transmembrane region" description="Helical" evidence="5">
    <location>
        <begin position="52"/>
        <end position="73"/>
    </location>
</feature>
<keyword evidence="6" id="KW-0732">Signal</keyword>
<keyword evidence="2" id="KW-0862">Zinc</keyword>
<feature type="chain" id="PRO_5042431602" description="RING-type domain-containing protein" evidence="6">
    <location>
        <begin position="17"/>
        <end position="340"/>
    </location>
</feature>
<evidence type="ECO:0000259" key="7">
    <source>
        <dbReference type="PROSITE" id="PS50089"/>
    </source>
</evidence>
<keyword evidence="9" id="KW-1185">Reference proteome</keyword>
<keyword evidence="5" id="KW-1133">Transmembrane helix</keyword>
<reference evidence="8" key="1">
    <citation type="submission" date="2022-08" db="UniProtKB">
        <authorList>
            <consortium name="EnsemblMetazoa"/>
        </authorList>
    </citation>
    <scope>IDENTIFICATION</scope>
    <source>
        <strain evidence="8">05x7-T-G4-1.051#20</strain>
    </source>
</reference>
<proteinExistence type="predicted"/>
<dbReference type="GO" id="GO:0061630">
    <property type="term" value="F:ubiquitin protein ligase activity"/>
    <property type="evidence" value="ECO:0007669"/>
    <property type="project" value="TreeGrafter"/>
</dbReference>
<keyword evidence="5" id="KW-0812">Transmembrane</keyword>
<dbReference type="EnsemblMetazoa" id="G27898.2">
    <property type="protein sequence ID" value="G27898.2:cds"/>
    <property type="gene ID" value="G27898"/>
</dbReference>
<feature type="region of interest" description="Disordered" evidence="4">
    <location>
        <begin position="177"/>
        <end position="271"/>
    </location>
</feature>
<dbReference type="PANTHER" id="PTHR22696:SF1">
    <property type="entry name" value="E3 UBIQUITIN-PROTEIN LIGASE RNF26"/>
    <property type="match status" value="1"/>
</dbReference>
<feature type="compositionally biased region" description="Acidic residues" evidence="4">
    <location>
        <begin position="177"/>
        <end position="243"/>
    </location>
</feature>
<evidence type="ECO:0000256" key="2">
    <source>
        <dbReference type="ARBA" id="ARBA00022833"/>
    </source>
</evidence>
<feature type="domain" description="RING-type" evidence="7">
    <location>
        <begin position="286"/>
        <end position="329"/>
    </location>
</feature>
<dbReference type="AlphaFoldDB" id="A0A8W8LGR1"/>
<feature type="transmembrane region" description="Helical" evidence="5">
    <location>
        <begin position="80"/>
        <end position="102"/>
    </location>
</feature>
<dbReference type="EnsemblMetazoa" id="G27898.1">
    <property type="protein sequence ID" value="G27898.1:cds"/>
    <property type="gene ID" value="G27898"/>
</dbReference>
<dbReference type="InterPro" id="IPR001841">
    <property type="entry name" value="Znf_RING"/>
</dbReference>
<dbReference type="Pfam" id="PF13920">
    <property type="entry name" value="zf-C3HC4_3"/>
    <property type="match status" value="1"/>
</dbReference>
<dbReference type="GO" id="GO:0008270">
    <property type="term" value="F:zinc ion binding"/>
    <property type="evidence" value="ECO:0007669"/>
    <property type="project" value="UniProtKB-KW"/>
</dbReference>